<dbReference type="PRINTS" id="PR00080">
    <property type="entry name" value="SDRFAMILY"/>
</dbReference>
<dbReference type="PROSITE" id="PS00061">
    <property type="entry name" value="ADH_SHORT"/>
    <property type="match status" value="1"/>
</dbReference>
<gene>
    <name evidence="3" type="ORF">Dfulv_25800</name>
</gene>
<accession>A0ABY5VS01</accession>
<dbReference type="Gene3D" id="3.40.50.720">
    <property type="entry name" value="NAD(P)-binding Rossmann-like Domain"/>
    <property type="match status" value="1"/>
</dbReference>
<reference evidence="3" key="1">
    <citation type="submission" date="2021-04" db="EMBL/GenBank/DDBJ databases">
        <authorList>
            <person name="Hartkoorn R.C."/>
            <person name="Beaudoing E."/>
            <person name="Hot D."/>
        </authorList>
    </citation>
    <scope>NUCLEOTIDE SEQUENCE</scope>
    <source>
        <strain evidence="3">NRRL B-16292</strain>
    </source>
</reference>
<organism evidence="3 4">
    <name type="scientific">Dactylosporangium fulvum</name>
    <dbReference type="NCBI Taxonomy" id="53359"/>
    <lineage>
        <taxon>Bacteria</taxon>
        <taxon>Bacillati</taxon>
        <taxon>Actinomycetota</taxon>
        <taxon>Actinomycetes</taxon>
        <taxon>Micromonosporales</taxon>
        <taxon>Micromonosporaceae</taxon>
        <taxon>Dactylosporangium</taxon>
    </lineage>
</organism>
<dbReference type="PANTHER" id="PTHR24321">
    <property type="entry name" value="DEHYDROGENASES, SHORT CHAIN"/>
    <property type="match status" value="1"/>
</dbReference>
<dbReference type="PANTHER" id="PTHR24321:SF8">
    <property type="entry name" value="ESTRADIOL 17-BETA-DEHYDROGENASE 8-RELATED"/>
    <property type="match status" value="1"/>
</dbReference>
<protein>
    <submittedName>
        <fullName evidence="3">SDR family oxidoreductase</fullName>
    </submittedName>
</protein>
<dbReference type="RefSeq" id="WP_259855852.1">
    <property type="nucleotide sequence ID" value="NZ_BAAAST010000183.1"/>
</dbReference>
<keyword evidence="2" id="KW-0560">Oxidoreductase</keyword>
<reference evidence="3" key="2">
    <citation type="submission" date="2022-09" db="EMBL/GenBank/DDBJ databases">
        <title>Biosynthetic gene clusters of Dactylosporangioum fulvum.</title>
        <authorList>
            <person name="Caradec T."/>
        </authorList>
    </citation>
    <scope>NUCLEOTIDE SEQUENCE</scope>
    <source>
        <strain evidence="3">NRRL B-16292</strain>
    </source>
</reference>
<comment type="similarity">
    <text evidence="1">Belongs to the short-chain dehydrogenases/reductases (SDR) family.</text>
</comment>
<dbReference type="Proteomes" id="UP001059617">
    <property type="component" value="Chromosome"/>
</dbReference>
<keyword evidence="4" id="KW-1185">Reference proteome</keyword>
<dbReference type="CDD" id="cd05233">
    <property type="entry name" value="SDR_c"/>
    <property type="match status" value="1"/>
</dbReference>
<sequence length="249" mass="25363">MPQRYGGRVALVTGAASGIGRATVLRLLEEGARVAGLDTAPVDTDGELDGELDGVLGVRCDIRDEEAVRAAVDRVAAWGGRLDLVANVAGVASYAHTADVTLAEWDRILAVNLTGTFLVCRAALPHLVAARGAIVNVASLAGVRGWRYSAAYSAAKGGVVALTRSLAVEFAPSGVRVACVCPGSVDTPLKAGLQPVPDPDPRLLEHGRALVDPPVADPAEVAAAIAYLGSAEARFATGAVLRIDGGSGV</sequence>
<evidence type="ECO:0000256" key="1">
    <source>
        <dbReference type="ARBA" id="ARBA00006484"/>
    </source>
</evidence>
<dbReference type="SUPFAM" id="SSF51735">
    <property type="entry name" value="NAD(P)-binding Rossmann-fold domains"/>
    <property type="match status" value="1"/>
</dbReference>
<dbReference type="InterPro" id="IPR036291">
    <property type="entry name" value="NAD(P)-bd_dom_sf"/>
</dbReference>
<evidence type="ECO:0000256" key="2">
    <source>
        <dbReference type="ARBA" id="ARBA00023002"/>
    </source>
</evidence>
<evidence type="ECO:0000313" key="3">
    <source>
        <dbReference type="EMBL" id="UWP78596.1"/>
    </source>
</evidence>
<dbReference type="Pfam" id="PF13561">
    <property type="entry name" value="adh_short_C2"/>
    <property type="match status" value="1"/>
</dbReference>
<dbReference type="InterPro" id="IPR002347">
    <property type="entry name" value="SDR_fam"/>
</dbReference>
<evidence type="ECO:0000313" key="4">
    <source>
        <dbReference type="Proteomes" id="UP001059617"/>
    </source>
</evidence>
<proteinExistence type="inferred from homology"/>
<dbReference type="InterPro" id="IPR020904">
    <property type="entry name" value="Sc_DH/Rdtase_CS"/>
</dbReference>
<dbReference type="PRINTS" id="PR00081">
    <property type="entry name" value="GDHRDH"/>
</dbReference>
<dbReference type="EMBL" id="CP073720">
    <property type="protein sequence ID" value="UWP78596.1"/>
    <property type="molecule type" value="Genomic_DNA"/>
</dbReference>
<name>A0ABY5VS01_9ACTN</name>